<feature type="domain" description="AAA+ ATPase" evidence="13">
    <location>
        <begin position="244"/>
        <end position="373"/>
    </location>
</feature>
<dbReference type="SMART" id="SM01024">
    <property type="entry name" value="BCS1_N"/>
    <property type="match status" value="1"/>
</dbReference>
<dbReference type="Pfam" id="PF25426">
    <property type="entry name" value="AAA_lid_BCS1"/>
    <property type="match status" value="1"/>
</dbReference>
<reference evidence="15" key="1">
    <citation type="submission" date="2015-04" db="EMBL/GenBank/DDBJ databases">
        <title>The genome sequence of the plant pathogenic Rhizarian Plasmodiophora brassicae reveals insights in its biotrophic life cycle and the origin of chitin synthesis.</title>
        <authorList>
            <person name="Schwelm A."/>
            <person name="Fogelqvist J."/>
            <person name="Knaust A."/>
            <person name="Julke S."/>
            <person name="Lilja T."/>
            <person name="Dhandapani V."/>
            <person name="Bonilla-Rosso G."/>
            <person name="Karlsson M."/>
            <person name="Shevchenko A."/>
            <person name="Choi S.R."/>
            <person name="Kim H.G."/>
            <person name="Park J.Y."/>
            <person name="Lim Y.P."/>
            <person name="Ludwig-Muller J."/>
            <person name="Dixelius C."/>
        </authorList>
    </citation>
    <scope>NUCLEOTIDE SEQUENCE</scope>
    <source>
        <tissue evidence="15">Potato root galls</tissue>
    </source>
</reference>
<dbReference type="SMART" id="SM00382">
    <property type="entry name" value="AAA"/>
    <property type="match status" value="1"/>
</dbReference>
<keyword evidence="5" id="KW-0999">Mitochondrion inner membrane</keyword>
<dbReference type="InterPro" id="IPR003593">
    <property type="entry name" value="AAA+_ATPase"/>
</dbReference>
<evidence type="ECO:0000256" key="10">
    <source>
        <dbReference type="ARBA" id="ARBA00023136"/>
    </source>
</evidence>
<evidence type="ECO:0008006" key="16">
    <source>
        <dbReference type="Google" id="ProtNLM"/>
    </source>
</evidence>
<dbReference type="InterPro" id="IPR027417">
    <property type="entry name" value="P-loop_NTPase"/>
</dbReference>
<keyword evidence="3" id="KW-0812">Transmembrane</keyword>
<keyword evidence="7 12" id="KW-0067">ATP-binding</keyword>
<dbReference type="Pfam" id="PF00004">
    <property type="entry name" value="AAA"/>
    <property type="match status" value="1"/>
</dbReference>
<evidence type="ECO:0000256" key="3">
    <source>
        <dbReference type="ARBA" id="ARBA00022692"/>
    </source>
</evidence>
<dbReference type="InterPro" id="IPR003960">
    <property type="entry name" value="ATPase_AAA_CS"/>
</dbReference>
<dbReference type="EMBL" id="HACM01004893">
    <property type="protein sequence ID" value="CRZ05335.1"/>
    <property type="molecule type" value="Transcribed_RNA"/>
</dbReference>
<dbReference type="Gene3D" id="3.40.50.300">
    <property type="entry name" value="P-loop containing nucleotide triphosphate hydrolases"/>
    <property type="match status" value="1"/>
</dbReference>
<comment type="subcellular location">
    <subcellularLocation>
        <location evidence="1">Mitochondrion inner membrane</location>
        <topology evidence="1">Single-pass membrane protein</topology>
    </subcellularLocation>
</comment>
<dbReference type="InterPro" id="IPR050747">
    <property type="entry name" value="Mitochondrial_chaperone_BCS1"/>
</dbReference>
<evidence type="ECO:0000256" key="1">
    <source>
        <dbReference type="ARBA" id="ARBA00004434"/>
    </source>
</evidence>
<dbReference type="SUPFAM" id="SSF52540">
    <property type="entry name" value="P-loop containing nucleoside triphosphate hydrolases"/>
    <property type="match status" value="1"/>
</dbReference>
<dbReference type="GO" id="GO:0016887">
    <property type="term" value="F:ATP hydrolysis activity"/>
    <property type="evidence" value="ECO:0007669"/>
    <property type="project" value="InterPro"/>
</dbReference>
<keyword evidence="6" id="KW-0378">Hydrolase</keyword>
<dbReference type="CDD" id="cd19510">
    <property type="entry name" value="RecA-like_BCS1"/>
    <property type="match status" value="1"/>
</dbReference>
<dbReference type="PROSITE" id="PS00674">
    <property type="entry name" value="AAA"/>
    <property type="match status" value="1"/>
</dbReference>
<name>A0A0H5QTX3_9EUKA</name>
<dbReference type="PANTHER" id="PTHR23070">
    <property type="entry name" value="BCS1 AAA-TYPE ATPASE"/>
    <property type="match status" value="1"/>
</dbReference>
<evidence type="ECO:0000256" key="5">
    <source>
        <dbReference type="ARBA" id="ARBA00022792"/>
    </source>
</evidence>
<dbReference type="InterPro" id="IPR003959">
    <property type="entry name" value="ATPase_AAA_core"/>
</dbReference>
<evidence type="ECO:0000256" key="9">
    <source>
        <dbReference type="ARBA" id="ARBA00023128"/>
    </source>
</evidence>
<comment type="catalytic activity">
    <reaction evidence="11">
        <text>ATP + H2O = ADP + phosphate + H(+)</text>
        <dbReference type="Rhea" id="RHEA:13065"/>
        <dbReference type="ChEBI" id="CHEBI:15377"/>
        <dbReference type="ChEBI" id="CHEBI:15378"/>
        <dbReference type="ChEBI" id="CHEBI:30616"/>
        <dbReference type="ChEBI" id="CHEBI:43474"/>
        <dbReference type="ChEBI" id="CHEBI:456216"/>
    </reaction>
    <physiologicalReaction direction="left-to-right" evidence="11">
        <dbReference type="Rhea" id="RHEA:13066"/>
    </physiologicalReaction>
</comment>
<evidence type="ECO:0000256" key="12">
    <source>
        <dbReference type="RuleBase" id="RU003651"/>
    </source>
</evidence>
<keyword evidence="10" id="KW-0472">Membrane</keyword>
<sequence length="484" mass="54327">MAQPNDLLGCSAANTSRWGFYSPTAMFGKLFSTDNVFFSGGFGLAVLGAVAQLTRKASSLAGMMARRHFLMTLEVTSKDASYPWVLNWISNQGRNTQHLTVSTVHDRLCDGSAIHRFTKIPGPGRHVFWQDNRLIWVERERQHGTFSIESGVPWEKVVLTCIGRDTTVFDKLLHQARDAALDEQKGNTVIYSSWGSEWKQFGHPRQKRSLDSVILEDGVGERIVADLDEWRKSAKWYHEQGIPYRRGYLVHGPPGGGKTSFIYALAGYLNYNICILSVSDRDMTDDRLAIAMSNLPQQSILLLEDIDAAFVQRSTGADSRSQVTFSGLLNTLDGIASSEERIVFMTTNFIERLDPALMRPGRVDLSQYIRHSSKSQAQRLFMKFYQGMPNIEELSQSFVDKMPDSALLSMASLQGYLMRYKASPTNAVDNFAQHIANQVSAPMLTPPQVSPETSENRPRRRRLTAFDVDRVVFNPQSGSGFCKD</sequence>
<evidence type="ECO:0000259" key="14">
    <source>
        <dbReference type="SMART" id="SM01024"/>
    </source>
</evidence>
<dbReference type="GO" id="GO:0005743">
    <property type="term" value="C:mitochondrial inner membrane"/>
    <property type="evidence" value="ECO:0007669"/>
    <property type="project" value="UniProtKB-SubCell"/>
</dbReference>
<accession>A0A0H5QTX3</accession>
<evidence type="ECO:0000256" key="8">
    <source>
        <dbReference type="ARBA" id="ARBA00022989"/>
    </source>
</evidence>
<organism evidence="15">
    <name type="scientific">Spongospora subterranea</name>
    <dbReference type="NCBI Taxonomy" id="70186"/>
    <lineage>
        <taxon>Eukaryota</taxon>
        <taxon>Sar</taxon>
        <taxon>Rhizaria</taxon>
        <taxon>Endomyxa</taxon>
        <taxon>Phytomyxea</taxon>
        <taxon>Plasmodiophorida</taxon>
        <taxon>Plasmodiophoridae</taxon>
        <taxon>Spongospora</taxon>
    </lineage>
</organism>
<dbReference type="Pfam" id="PF08740">
    <property type="entry name" value="BCS1_N"/>
    <property type="match status" value="1"/>
</dbReference>
<keyword evidence="4 12" id="KW-0547">Nucleotide-binding</keyword>
<evidence type="ECO:0000256" key="2">
    <source>
        <dbReference type="ARBA" id="ARBA00007448"/>
    </source>
</evidence>
<comment type="similarity">
    <text evidence="2">Belongs to the AAA ATPase family. BCS1 subfamily.</text>
</comment>
<protein>
    <recommendedName>
        <fullName evidence="16">Mitochondrial chaperone BCS1</fullName>
    </recommendedName>
</protein>
<evidence type="ECO:0000256" key="6">
    <source>
        <dbReference type="ARBA" id="ARBA00022801"/>
    </source>
</evidence>
<dbReference type="InterPro" id="IPR014851">
    <property type="entry name" value="BCS1_N"/>
</dbReference>
<evidence type="ECO:0000256" key="7">
    <source>
        <dbReference type="ARBA" id="ARBA00022840"/>
    </source>
</evidence>
<keyword evidence="8" id="KW-1133">Transmembrane helix</keyword>
<dbReference type="GO" id="GO:0005524">
    <property type="term" value="F:ATP binding"/>
    <property type="evidence" value="ECO:0007669"/>
    <property type="project" value="UniProtKB-KW"/>
</dbReference>
<evidence type="ECO:0000313" key="15">
    <source>
        <dbReference type="EMBL" id="CRZ05335.1"/>
    </source>
</evidence>
<proteinExistence type="inferred from homology"/>
<evidence type="ECO:0000259" key="13">
    <source>
        <dbReference type="SMART" id="SM00382"/>
    </source>
</evidence>
<keyword evidence="9" id="KW-0496">Mitochondrion</keyword>
<evidence type="ECO:0000256" key="11">
    <source>
        <dbReference type="ARBA" id="ARBA00048778"/>
    </source>
</evidence>
<dbReference type="AlphaFoldDB" id="A0A0H5QTX3"/>
<feature type="domain" description="BCS1 N-terminal" evidence="14">
    <location>
        <begin position="45"/>
        <end position="213"/>
    </location>
</feature>
<evidence type="ECO:0000256" key="4">
    <source>
        <dbReference type="ARBA" id="ARBA00022741"/>
    </source>
</evidence>
<dbReference type="InterPro" id="IPR057495">
    <property type="entry name" value="AAA_lid_BCS1"/>
</dbReference>